<gene>
    <name evidence="7" type="ORF">RHSIM_Rhsim03G0098500</name>
</gene>
<dbReference type="AlphaFoldDB" id="A0A834H7A3"/>
<dbReference type="GO" id="GO:0000978">
    <property type="term" value="F:RNA polymerase II cis-regulatory region sequence-specific DNA binding"/>
    <property type="evidence" value="ECO:0007669"/>
    <property type="project" value="TreeGrafter"/>
</dbReference>
<keyword evidence="2" id="KW-0805">Transcription regulation</keyword>
<evidence type="ECO:0000256" key="2">
    <source>
        <dbReference type="ARBA" id="ARBA00023015"/>
    </source>
</evidence>
<evidence type="ECO:0000256" key="4">
    <source>
        <dbReference type="ARBA" id="ARBA00023163"/>
    </source>
</evidence>
<feature type="domain" description="MADS-box" evidence="6">
    <location>
        <begin position="15"/>
        <end position="55"/>
    </location>
</feature>
<evidence type="ECO:0000259" key="6">
    <source>
        <dbReference type="PROSITE" id="PS50066"/>
    </source>
</evidence>
<evidence type="ECO:0000256" key="1">
    <source>
        <dbReference type="ARBA" id="ARBA00004123"/>
    </source>
</evidence>
<comment type="subcellular location">
    <subcellularLocation>
        <location evidence="1">Nucleus</location>
    </subcellularLocation>
</comment>
<dbReference type="PROSITE" id="PS50066">
    <property type="entry name" value="MADS_BOX_2"/>
    <property type="match status" value="1"/>
</dbReference>
<keyword evidence="3" id="KW-0238">DNA-binding</keyword>
<reference evidence="7" key="1">
    <citation type="submission" date="2019-11" db="EMBL/GenBank/DDBJ databases">
        <authorList>
            <person name="Liu Y."/>
            <person name="Hou J."/>
            <person name="Li T.-Q."/>
            <person name="Guan C.-H."/>
            <person name="Wu X."/>
            <person name="Wu H.-Z."/>
            <person name="Ling F."/>
            <person name="Zhang R."/>
            <person name="Shi X.-G."/>
            <person name="Ren J.-P."/>
            <person name="Chen E.-F."/>
            <person name="Sun J.-M."/>
        </authorList>
    </citation>
    <scope>NUCLEOTIDE SEQUENCE</scope>
    <source>
        <strain evidence="7">Adult_tree_wgs_1</strain>
        <tissue evidence="7">Leaves</tissue>
    </source>
</reference>
<evidence type="ECO:0000313" key="8">
    <source>
        <dbReference type="Proteomes" id="UP000626092"/>
    </source>
</evidence>
<dbReference type="GO" id="GO:0044183">
    <property type="term" value="F:protein folding chaperone"/>
    <property type="evidence" value="ECO:0007669"/>
    <property type="project" value="InterPro"/>
</dbReference>
<dbReference type="PANTHER" id="PTHR11945">
    <property type="entry name" value="MADS BOX PROTEIN"/>
    <property type="match status" value="1"/>
</dbReference>
<dbReference type="SMART" id="SM00432">
    <property type="entry name" value="MADS"/>
    <property type="match status" value="1"/>
</dbReference>
<dbReference type="InterPro" id="IPR020818">
    <property type="entry name" value="Chaperonin_GroES"/>
</dbReference>
<dbReference type="SUPFAM" id="SSF55455">
    <property type="entry name" value="SRF-like"/>
    <property type="match status" value="1"/>
</dbReference>
<dbReference type="PANTHER" id="PTHR11945:SF807">
    <property type="entry name" value="MADS-BOX TRANSCRIPTION FACTOR 50"/>
    <property type="match status" value="1"/>
</dbReference>
<keyword evidence="8" id="KW-1185">Reference proteome</keyword>
<dbReference type="EMBL" id="WJXA01000003">
    <property type="protein sequence ID" value="KAF7148157.1"/>
    <property type="molecule type" value="Genomic_DNA"/>
</dbReference>
<accession>A0A834H7A3</accession>
<name>A0A834H7A3_RHOSS</name>
<proteinExistence type="predicted"/>
<keyword evidence="4" id="KW-0804">Transcription</keyword>
<dbReference type="GO" id="GO:0005634">
    <property type="term" value="C:nucleus"/>
    <property type="evidence" value="ECO:0007669"/>
    <property type="project" value="UniProtKB-SubCell"/>
</dbReference>
<comment type="caution">
    <text evidence="7">The sequence shown here is derived from an EMBL/GenBank/DDBJ whole genome shotgun (WGS) entry which is preliminary data.</text>
</comment>
<dbReference type="GO" id="GO:0000981">
    <property type="term" value="F:DNA-binding transcription factor activity, RNA polymerase II-specific"/>
    <property type="evidence" value="ECO:0007669"/>
    <property type="project" value="TreeGrafter"/>
</dbReference>
<sequence>MLGFWLYATFLAFTELKLIEDKNSHQVSFSKRRSGLMKKASELSVLCDVDISLFISLAAAASTSSAVATVVRVVSAVIMAIWKAVPLGLATRSWVAPQGNRVLIRLEELPEKLAGGVLLPKAAVKFERYLMGEVSKYTISTSAAVKLI</sequence>
<dbReference type="GO" id="GO:0005524">
    <property type="term" value="F:ATP binding"/>
    <property type="evidence" value="ECO:0007669"/>
    <property type="project" value="InterPro"/>
</dbReference>
<dbReference type="PRINTS" id="PR00404">
    <property type="entry name" value="MADSDOMAIN"/>
</dbReference>
<dbReference type="Pfam" id="PF00319">
    <property type="entry name" value="SRF-TF"/>
    <property type="match status" value="1"/>
</dbReference>
<dbReference type="InterPro" id="IPR036879">
    <property type="entry name" value="TF_MADSbox_sf"/>
</dbReference>
<dbReference type="OrthoDB" id="1898716at2759"/>
<keyword evidence="5" id="KW-0539">Nucleus</keyword>
<dbReference type="Gene3D" id="3.40.1810.10">
    <property type="entry name" value="Transcription factor, MADS-box"/>
    <property type="match status" value="1"/>
</dbReference>
<dbReference type="InterPro" id="IPR002100">
    <property type="entry name" value="TF_MADSbox"/>
</dbReference>
<organism evidence="7 8">
    <name type="scientific">Rhododendron simsii</name>
    <name type="common">Sims's rhododendron</name>
    <dbReference type="NCBI Taxonomy" id="118357"/>
    <lineage>
        <taxon>Eukaryota</taxon>
        <taxon>Viridiplantae</taxon>
        <taxon>Streptophyta</taxon>
        <taxon>Embryophyta</taxon>
        <taxon>Tracheophyta</taxon>
        <taxon>Spermatophyta</taxon>
        <taxon>Magnoliopsida</taxon>
        <taxon>eudicotyledons</taxon>
        <taxon>Gunneridae</taxon>
        <taxon>Pentapetalae</taxon>
        <taxon>asterids</taxon>
        <taxon>Ericales</taxon>
        <taxon>Ericaceae</taxon>
        <taxon>Ericoideae</taxon>
        <taxon>Rhodoreae</taxon>
        <taxon>Rhododendron</taxon>
    </lineage>
</organism>
<evidence type="ECO:0000256" key="5">
    <source>
        <dbReference type="ARBA" id="ARBA00023242"/>
    </source>
</evidence>
<evidence type="ECO:0000256" key="3">
    <source>
        <dbReference type="ARBA" id="ARBA00023125"/>
    </source>
</evidence>
<dbReference type="GO" id="GO:0046983">
    <property type="term" value="F:protein dimerization activity"/>
    <property type="evidence" value="ECO:0007669"/>
    <property type="project" value="InterPro"/>
</dbReference>
<evidence type="ECO:0000313" key="7">
    <source>
        <dbReference type="EMBL" id="KAF7148157.1"/>
    </source>
</evidence>
<dbReference type="CDD" id="cd00320">
    <property type="entry name" value="cpn10"/>
    <property type="match status" value="1"/>
</dbReference>
<dbReference type="Proteomes" id="UP000626092">
    <property type="component" value="Unassembled WGS sequence"/>
</dbReference>
<protein>
    <recommendedName>
        <fullName evidence="6">MADS-box domain-containing protein</fullName>
    </recommendedName>
</protein>